<gene>
    <name evidence="2" type="ORF">CRG98_047451</name>
</gene>
<sequence length="187" mass="21916">MHSTSEPLKKKLSICANWGKFFTKFQEESVYRIHRDRYRQHGVGGERERGRRRRRRRAEHFLLLQNRPRTRNTQNKTLQFRILTKSISAKPCQRRLIFGLRGAEWGISGNDLVGESEADVSWERVGSRIRHPWECSPGYPDTGLELAMADRGLPPRLIGTRQKQKQNCRSRRKKNKSDRGCWGEEGT</sequence>
<accession>A0A2I0HKL7</accession>
<feature type="region of interest" description="Disordered" evidence="1">
    <location>
        <begin position="154"/>
        <end position="187"/>
    </location>
</feature>
<feature type="compositionally biased region" description="Basic residues" evidence="1">
    <location>
        <begin position="162"/>
        <end position="176"/>
    </location>
</feature>
<name>A0A2I0HKL7_PUNGR</name>
<reference evidence="2 3" key="1">
    <citation type="submission" date="2017-11" db="EMBL/GenBank/DDBJ databases">
        <title>De-novo sequencing of pomegranate (Punica granatum L.) genome.</title>
        <authorList>
            <person name="Akparov Z."/>
            <person name="Amiraslanov A."/>
            <person name="Hajiyeva S."/>
            <person name="Abbasov M."/>
            <person name="Kaur K."/>
            <person name="Hamwieh A."/>
            <person name="Solovyev V."/>
            <person name="Salamov A."/>
            <person name="Braich B."/>
            <person name="Kosarev P."/>
            <person name="Mahmoud A."/>
            <person name="Hajiyev E."/>
            <person name="Babayeva S."/>
            <person name="Izzatullayeva V."/>
            <person name="Mammadov A."/>
            <person name="Mammadov A."/>
            <person name="Sharifova S."/>
            <person name="Ojaghi J."/>
            <person name="Eynullazada K."/>
            <person name="Bayramov B."/>
            <person name="Abdulazimova A."/>
            <person name="Shahmuradov I."/>
        </authorList>
    </citation>
    <scope>NUCLEOTIDE SEQUENCE [LARGE SCALE GENOMIC DNA]</scope>
    <source>
        <strain evidence="3">cv. AG2017</strain>
        <tissue evidence="2">Leaf</tissue>
    </source>
</reference>
<dbReference type="Proteomes" id="UP000233551">
    <property type="component" value="Unassembled WGS sequence"/>
</dbReference>
<dbReference type="EMBL" id="PGOL01008005">
    <property type="protein sequence ID" value="PKI32133.1"/>
    <property type="molecule type" value="Genomic_DNA"/>
</dbReference>
<evidence type="ECO:0000313" key="2">
    <source>
        <dbReference type="EMBL" id="PKI32133.1"/>
    </source>
</evidence>
<proteinExistence type="predicted"/>
<protein>
    <submittedName>
        <fullName evidence="2">Uncharacterized protein</fullName>
    </submittedName>
</protein>
<comment type="caution">
    <text evidence="2">The sequence shown here is derived from an EMBL/GenBank/DDBJ whole genome shotgun (WGS) entry which is preliminary data.</text>
</comment>
<dbReference type="AlphaFoldDB" id="A0A2I0HKL7"/>
<evidence type="ECO:0000256" key="1">
    <source>
        <dbReference type="SAM" id="MobiDB-lite"/>
    </source>
</evidence>
<organism evidence="2 3">
    <name type="scientific">Punica granatum</name>
    <name type="common">Pomegranate</name>
    <dbReference type="NCBI Taxonomy" id="22663"/>
    <lineage>
        <taxon>Eukaryota</taxon>
        <taxon>Viridiplantae</taxon>
        <taxon>Streptophyta</taxon>
        <taxon>Embryophyta</taxon>
        <taxon>Tracheophyta</taxon>
        <taxon>Spermatophyta</taxon>
        <taxon>Magnoliopsida</taxon>
        <taxon>eudicotyledons</taxon>
        <taxon>Gunneridae</taxon>
        <taxon>Pentapetalae</taxon>
        <taxon>rosids</taxon>
        <taxon>malvids</taxon>
        <taxon>Myrtales</taxon>
        <taxon>Lythraceae</taxon>
        <taxon>Punica</taxon>
    </lineage>
</organism>
<keyword evidence="3" id="KW-1185">Reference proteome</keyword>
<feature type="compositionally biased region" description="Basic and acidic residues" evidence="1">
    <location>
        <begin position="177"/>
        <end position="187"/>
    </location>
</feature>
<evidence type="ECO:0000313" key="3">
    <source>
        <dbReference type="Proteomes" id="UP000233551"/>
    </source>
</evidence>